<dbReference type="AlphaFoldDB" id="A0A480AK54"/>
<dbReference type="Proteomes" id="UP000301751">
    <property type="component" value="Unassembled WGS sequence"/>
</dbReference>
<dbReference type="Gene3D" id="1.10.3680.10">
    <property type="entry name" value="TerB-like"/>
    <property type="match status" value="1"/>
</dbReference>
<organism evidence="1 2">
    <name type="scientific">Pseudaquabacterium pictum</name>
    <dbReference type="NCBI Taxonomy" id="2315236"/>
    <lineage>
        <taxon>Bacteria</taxon>
        <taxon>Pseudomonadati</taxon>
        <taxon>Pseudomonadota</taxon>
        <taxon>Betaproteobacteria</taxon>
        <taxon>Burkholderiales</taxon>
        <taxon>Sphaerotilaceae</taxon>
        <taxon>Pseudaquabacterium</taxon>
    </lineage>
</organism>
<dbReference type="OrthoDB" id="8526975at2"/>
<accession>A0A480AK54</accession>
<reference evidence="2" key="1">
    <citation type="submission" date="2019-03" db="EMBL/GenBank/DDBJ databases">
        <title>Aquabacterium pictum sp.nov., the first bacteriochlorophyll a-containing freshwater bacterium in the genus Aquabacterium of the class Betaproteobacteria.</title>
        <authorList>
            <person name="Hirose S."/>
            <person name="Tank M."/>
            <person name="Hara E."/>
            <person name="Tamaki H."/>
            <person name="Takaichi S."/>
            <person name="Haruta S."/>
            <person name="Hanada S."/>
        </authorList>
    </citation>
    <scope>NUCLEOTIDE SEQUENCE [LARGE SCALE GENOMIC DNA]</scope>
    <source>
        <strain evidence="2">W35</strain>
    </source>
</reference>
<gene>
    <name evidence="1" type="ORF">AQPW35_10020</name>
</gene>
<keyword evidence="2" id="KW-1185">Reference proteome</keyword>
<proteinExistence type="predicted"/>
<comment type="caution">
    <text evidence="1">The sequence shown here is derived from an EMBL/GenBank/DDBJ whole genome shotgun (WGS) entry which is preliminary data.</text>
</comment>
<evidence type="ECO:0000313" key="2">
    <source>
        <dbReference type="Proteomes" id="UP000301751"/>
    </source>
</evidence>
<dbReference type="SUPFAM" id="SSF158682">
    <property type="entry name" value="TerB-like"/>
    <property type="match status" value="1"/>
</dbReference>
<evidence type="ECO:0000313" key="1">
    <source>
        <dbReference type="EMBL" id="GCL61921.1"/>
    </source>
</evidence>
<name>A0A480AK54_9BURK</name>
<protein>
    <recommendedName>
        <fullName evidence="3">Co-chaperone DjlA N-terminal domain-containing protein</fullName>
    </recommendedName>
</protein>
<evidence type="ECO:0008006" key="3">
    <source>
        <dbReference type="Google" id="ProtNLM"/>
    </source>
</evidence>
<dbReference type="RefSeq" id="WP_137731682.1">
    <property type="nucleotide sequence ID" value="NZ_BJCL01000002.1"/>
</dbReference>
<dbReference type="InterPro" id="IPR029024">
    <property type="entry name" value="TerB-like"/>
</dbReference>
<dbReference type="EMBL" id="BJCL01000002">
    <property type="protein sequence ID" value="GCL61921.1"/>
    <property type="molecule type" value="Genomic_DNA"/>
</dbReference>
<sequence>MRHYPRNSPQAAGRILALALLSDGHLSKRELDMLDRLDAHVQLGLGRTELHTVVHGFCEDLLSSMHLSWGDACQVDQATLAALMADIDDPALRRTLLQLCLAIVEADDHVAEGESVMLMAAVDHWGLHRDMLPA</sequence>